<dbReference type="InterPro" id="IPR000182">
    <property type="entry name" value="GNAT_dom"/>
</dbReference>
<dbReference type="PANTHER" id="PTHR43415">
    <property type="entry name" value="SPERMIDINE N(1)-ACETYLTRANSFERASE"/>
    <property type="match status" value="1"/>
</dbReference>
<organism evidence="2 3">
    <name type="scientific">Radiobacillus deserti</name>
    <dbReference type="NCBI Taxonomy" id="2594883"/>
    <lineage>
        <taxon>Bacteria</taxon>
        <taxon>Bacillati</taxon>
        <taxon>Bacillota</taxon>
        <taxon>Bacilli</taxon>
        <taxon>Bacillales</taxon>
        <taxon>Bacillaceae</taxon>
        <taxon>Radiobacillus</taxon>
    </lineage>
</organism>
<dbReference type="EMBL" id="CP041666">
    <property type="protein sequence ID" value="QDP39346.1"/>
    <property type="molecule type" value="Genomic_DNA"/>
</dbReference>
<dbReference type="SUPFAM" id="SSF55729">
    <property type="entry name" value="Acyl-CoA N-acyltransferases (Nat)"/>
    <property type="match status" value="1"/>
</dbReference>
<evidence type="ECO:0000313" key="3">
    <source>
        <dbReference type="Proteomes" id="UP000315215"/>
    </source>
</evidence>
<dbReference type="AlphaFoldDB" id="A0A516KDF9"/>
<reference evidence="2 3" key="1">
    <citation type="submission" date="2019-07" db="EMBL/GenBank/DDBJ databases">
        <authorList>
            <person name="Li J."/>
        </authorList>
    </citation>
    <scope>NUCLEOTIDE SEQUENCE [LARGE SCALE GENOMIC DNA]</scope>
    <source>
        <strain evidence="2 3">TKL69</strain>
    </source>
</reference>
<dbReference type="Pfam" id="PF00583">
    <property type="entry name" value="Acetyltransf_1"/>
    <property type="match status" value="1"/>
</dbReference>
<dbReference type="PROSITE" id="PS51186">
    <property type="entry name" value="GNAT"/>
    <property type="match status" value="1"/>
</dbReference>
<dbReference type="Proteomes" id="UP000315215">
    <property type="component" value="Chromosome"/>
</dbReference>
<name>A0A516KDF9_9BACI</name>
<evidence type="ECO:0000259" key="1">
    <source>
        <dbReference type="PROSITE" id="PS51186"/>
    </source>
</evidence>
<dbReference type="Gene3D" id="3.40.630.30">
    <property type="match status" value="1"/>
</dbReference>
<keyword evidence="2" id="KW-0808">Transferase</keyword>
<dbReference type="KEGG" id="aqt:FN924_03550"/>
<dbReference type="GO" id="GO:0016747">
    <property type="term" value="F:acyltransferase activity, transferring groups other than amino-acyl groups"/>
    <property type="evidence" value="ECO:0007669"/>
    <property type="project" value="InterPro"/>
</dbReference>
<sequence>MIRTKDVTVNGCTYIIRHALLDDAKFLSELRLQIDGETENLDREKGEDFLSEADFTKMIKNDTESPHSLFLVAEVDAKLVGFIRAVGNDLKRTKHLVEFGIGVLKDYWGYRIGRNLLTELIKWADSHGIRKISLHVLETNVIAKSLYEKLGFEVEGTLKEDKLLSDGHYYNTIVMGRINKYN</sequence>
<protein>
    <submittedName>
        <fullName evidence="2">GNAT family N-acetyltransferase</fullName>
    </submittedName>
</protein>
<evidence type="ECO:0000313" key="2">
    <source>
        <dbReference type="EMBL" id="QDP39346.1"/>
    </source>
</evidence>
<dbReference type="InterPro" id="IPR016181">
    <property type="entry name" value="Acyl_CoA_acyltransferase"/>
</dbReference>
<feature type="domain" description="N-acetyltransferase" evidence="1">
    <location>
        <begin position="14"/>
        <end position="176"/>
    </location>
</feature>
<dbReference type="PANTHER" id="PTHR43415:SF3">
    <property type="entry name" value="GNAT-FAMILY ACETYLTRANSFERASE"/>
    <property type="match status" value="1"/>
</dbReference>
<accession>A0A516KDF9</accession>
<dbReference type="CDD" id="cd04301">
    <property type="entry name" value="NAT_SF"/>
    <property type="match status" value="1"/>
</dbReference>
<proteinExistence type="predicted"/>
<keyword evidence="3" id="KW-1185">Reference proteome</keyword>
<dbReference type="RefSeq" id="WP_143892096.1">
    <property type="nucleotide sequence ID" value="NZ_CP041666.1"/>
</dbReference>
<gene>
    <name evidence="2" type="ORF">FN924_03550</name>
</gene>
<dbReference type="OrthoDB" id="948250at2"/>